<dbReference type="RefSeq" id="WP_070502829.1">
    <property type="nucleotide sequence ID" value="NZ_JALCYA010000001.1"/>
</dbReference>
<dbReference type="Pfam" id="PF00501">
    <property type="entry name" value="AMP-binding"/>
    <property type="match status" value="1"/>
</dbReference>
<dbReference type="GO" id="GO:0006631">
    <property type="term" value="P:fatty acid metabolic process"/>
    <property type="evidence" value="ECO:0007669"/>
    <property type="project" value="TreeGrafter"/>
</dbReference>
<dbReference type="Pfam" id="PF13193">
    <property type="entry name" value="AMP-binding_C"/>
    <property type="match status" value="1"/>
</dbReference>
<keyword evidence="2 5" id="KW-0436">Ligase</keyword>
<protein>
    <recommendedName>
        <fullName evidence="5">2-succinylbenzoate--CoA ligase</fullName>
        <ecNumber evidence="5">6.2.1.26</ecNumber>
    </recommendedName>
    <alternativeName>
        <fullName evidence="5">o-succinylbenzoyl-CoA synthetase</fullName>
        <shortName evidence="5">OSB-CoA synthetase</shortName>
    </alternativeName>
</protein>
<keyword evidence="3 5" id="KW-0547">Nucleotide-binding</keyword>
<dbReference type="UniPathway" id="UPA00079"/>
<comment type="similarity">
    <text evidence="5">Belongs to the ATP-dependent AMP-binding enzyme family. MenE subfamily.</text>
</comment>
<evidence type="ECO:0000256" key="1">
    <source>
        <dbReference type="ARBA" id="ARBA00022428"/>
    </source>
</evidence>
<dbReference type="NCBIfam" id="TIGR01923">
    <property type="entry name" value="menE"/>
    <property type="match status" value="1"/>
</dbReference>
<reference evidence="8 9" key="1">
    <citation type="submission" date="2017-09" db="EMBL/GenBank/DDBJ databases">
        <title>Bacterial strain isolated from the female urinary microbiota.</title>
        <authorList>
            <person name="Thomas-White K."/>
            <person name="Kumar N."/>
            <person name="Forster S."/>
            <person name="Putonti C."/>
            <person name="Lawley T."/>
            <person name="Wolfe A.J."/>
        </authorList>
    </citation>
    <scope>NUCLEOTIDE SEQUENCE [LARGE SCALE GENOMIC DNA]</scope>
    <source>
        <strain evidence="8 9">UMB0834</strain>
    </source>
</reference>
<dbReference type="PANTHER" id="PTHR43201">
    <property type="entry name" value="ACYL-COA SYNTHETASE"/>
    <property type="match status" value="1"/>
</dbReference>
<dbReference type="HAMAP" id="MF_00731">
    <property type="entry name" value="MenE"/>
    <property type="match status" value="1"/>
</dbReference>
<evidence type="ECO:0000313" key="9">
    <source>
        <dbReference type="Proteomes" id="UP000235748"/>
    </source>
</evidence>
<evidence type="ECO:0000256" key="4">
    <source>
        <dbReference type="ARBA" id="ARBA00022840"/>
    </source>
</evidence>
<dbReference type="InterPro" id="IPR042099">
    <property type="entry name" value="ANL_N_sf"/>
</dbReference>
<feature type="domain" description="AMP-dependent synthetase/ligase" evidence="6">
    <location>
        <begin position="5"/>
        <end position="332"/>
    </location>
</feature>
<dbReference type="UniPathway" id="UPA01057">
    <property type="reaction ID" value="UER00166"/>
</dbReference>
<dbReference type="STRING" id="170573.GCA_001076995_01460"/>
<dbReference type="GO" id="GO:0005524">
    <property type="term" value="F:ATP binding"/>
    <property type="evidence" value="ECO:0007669"/>
    <property type="project" value="UniProtKB-KW"/>
</dbReference>
<organism evidence="8 9">
    <name type="scientific">Staphylococcus pettenkoferi</name>
    <dbReference type="NCBI Taxonomy" id="170573"/>
    <lineage>
        <taxon>Bacteria</taxon>
        <taxon>Bacillati</taxon>
        <taxon>Bacillota</taxon>
        <taxon>Bacilli</taxon>
        <taxon>Bacillales</taxon>
        <taxon>Staphylococcaceae</taxon>
        <taxon>Staphylococcus</taxon>
    </lineage>
</organism>
<dbReference type="GO" id="GO:0009234">
    <property type="term" value="P:menaquinone biosynthetic process"/>
    <property type="evidence" value="ECO:0007669"/>
    <property type="project" value="UniProtKB-UniRule"/>
</dbReference>
<dbReference type="PANTHER" id="PTHR43201:SF5">
    <property type="entry name" value="MEDIUM-CHAIN ACYL-COA LIGASE ACSF2, MITOCHONDRIAL"/>
    <property type="match status" value="1"/>
</dbReference>
<evidence type="ECO:0000259" key="7">
    <source>
        <dbReference type="Pfam" id="PF13193"/>
    </source>
</evidence>
<evidence type="ECO:0000259" key="6">
    <source>
        <dbReference type="Pfam" id="PF00501"/>
    </source>
</evidence>
<dbReference type="Gene3D" id="3.40.50.12780">
    <property type="entry name" value="N-terminal domain of ligase-like"/>
    <property type="match status" value="1"/>
</dbReference>
<dbReference type="EMBL" id="PNGG01000002">
    <property type="protein sequence ID" value="PMC19516.1"/>
    <property type="molecule type" value="Genomic_DNA"/>
</dbReference>
<dbReference type="InterPro" id="IPR010192">
    <property type="entry name" value="MenE"/>
</dbReference>
<dbReference type="Gene3D" id="3.30.300.30">
    <property type="match status" value="1"/>
</dbReference>
<comment type="caution">
    <text evidence="8">The sequence shown here is derived from an EMBL/GenBank/DDBJ whole genome shotgun (WGS) entry which is preliminary data.</text>
</comment>
<evidence type="ECO:0000256" key="5">
    <source>
        <dbReference type="HAMAP-Rule" id="MF_00731"/>
    </source>
</evidence>
<dbReference type="InterPro" id="IPR045851">
    <property type="entry name" value="AMP-bd_C_sf"/>
</dbReference>
<dbReference type="GO" id="GO:0031956">
    <property type="term" value="F:medium-chain fatty acid-CoA ligase activity"/>
    <property type="evidence" value="ECO:0007669"/>
    <property type="project" value="TreeGrafter"/>
</dbReference>
<comment type="pathway">
    <text evidence="5">Quinol/quinone metabolism; 1,4-dihydroxy-2-naphthoate biosynthesis; 1,4-dihydroxy-2-naphthoate from chorismate: step 5/7.</text>
</comment>
<dbReference type="InterPro" id="IPR000873">
    <property type="entry name" value="AMP-dep_synth/lig_dom"/>
</dbReference>
<dbReference type="AlphaFoldDB" id="A0A2N6QIZ2"/>
<comment type="pathway">
    <text evidence="5">Quinol/quinone metabolism; menaquinone biosynthesis.</text>
</comment>
<feature type="domain" description="AMP-binding enzyme C-terminal" evidence="7">
    <location>
        <begin position="381"/>
        <end position="454"/>
    </location>
</feature>
<evidence type="ECO:0000256" key="2">
    <source>
        <dbReference type="ARBA" id="ARBA00022598"/>
    </source>
</evidence>
<evidence type="ECO:0000313" key="8">
    <source>
        <dbReference type="EMBL" id="PMC19516.1"/>
    </source>
</evidence>
<gene>
    <name evidence="5 8" type="primary">menE</name>
    <name evidence="8" type="ORF">CJ235_03925</name>
</gene>
<dbReference type="InterPro" id="IPR025110">
    <property type="entry name" value="AMP-bd_C"/>
</dbReference>
<sequence length="461" mass="52068">MENWLRRQALNQPQHVFVDNGSEQLTFEQCYDQARRLAQVLHQRDLRRVGLYIDNSIESVVLINAAWLAGIEVAMINSRLTTTEIKNQMNSVNIDTIIVTRPLEITGFNLLRYSELQSKMTSSAYEATFNIKRIASIMFTSGTTGPQKAVPQTFHNHYASAKGCEESLGFDDATVWLSVLPMYHISGLSVMLRALIKGFTVRLEQKFKTEHMLEIIRDEGPTHVSLVPQTLKWLMDAGWHQPYDVEKILLGGAKLSRALIDQALNYDLPIYNSFGMTETCSQFVTASPQMLKERHDTVGQPSENVGVKIKNPNADGHGELLVKGDNVMGGYLYPSDLTDTFEDGYFKTGDIAEIDEDGYVIVYDRRKDLIISGGENIYPFEIETAAKAYGDVEDALCIGVEDETWGQVPQLYVVTNSNYDETQFRDFLKVQLAKYKQPKAIETVSSLPYTSTGKLQRSHYR</sequence>
<dbReference type="Proteomes" id="UP000235748">
    <property type="component" value="Unassembled WGS sequence"/>
</dbReference>
<evidence type="ECO:0000256" key="3">
    <source>
        <dbReference type="ARBA" id="ARBA00022741"/>
    </source>
</evidence>
<keyword evidence="4 5" id="KW-0067">ATP-binding</keyword>
<keyword evidence="1 5" id="KW-0474">Menaquinone biosynthesis</keyword>
<proteinExistence type="inferred from homology"/>
<comment type="function">
    <text evidence="5">Converts 2-succinylbenzoate (OSB) to 2-succinylbenzoyl-CoA (OSB-CoA).</text>
</comment>
<name>A0A2N6QIZ2_9STAP</name>
<comment type="catalytic activity">
    <reaction evidence="5">
        <text>2-succinylbenzoate + ATP + CoA = 2-succinylbenzoyl-CoA + AMP + diphosphate</text>
        <dbReference type="Rhea" id="RHEA:17009"/>
        <dbReference type="ChEBI" id="CHEBI:18325"/>
        <dbReference type="ChEBI" id="CHEBI:30616"/>
        <dbReference type="ChEBI" id="CHEBI:33019"/>
        <dbReference type="ChEBI" id="CHEBI:57287"/>
        <dbReference type="ChEBI" id="CHEBI:57364"/>
        <dbReference type="ChEBI" id="CHEBI:456215"/>
        <dbReference type="EC" id="6.2.1.26"/>
    </reaction>
</comment>
<accession>A0A2N6QIZ2</accession>
<dbReference type="SUPFAM" id="SSF56801">
    <property type="entry name" value="Acetyl-CoA synthetase-like"/>
    <property type="match status" value="1"/>
</dbReference>
<dbReference type="GO" id="GO:0008756">
    <property type="term" value="F:o-succinylbenzoate-CoA ligase activity"/>
    <property type="evidence" value="ECO:0007669"/>
    <property type="project" value="UniProtKB-UniRule"/>
</dbReference>
<dbReference type="EC" id="6.2.1.26" evidence="5"/>